<protein>
    <recommendedName>
        <fullName evidence="4">DUF1622 domain-containing protein</fullName>
    </recommendedName>
</protein>
<reference evidence="2 3" key="2">
    <citation type="submission" date="2007-06" db="EMBL/GenBank/DDBJ databases">
        <title>Draft genome sequence of Pseudoflavonifractor capillosus ATCC 29799.</title>
        <authorList>
            <person name="Sudarsanam P."/>
            <person name="Ley R."/>
            <person name="Guruge J."/>
            <person name="Turnbaugh P.J."/>
            <person name="Mahowald M."/>
            <person name="Liep D."/>
            <person name="Gordon J."/>
        </authorList>
    </citation>
    <scope>NUCLEOTIDE SEQUENCE [LARGE SCALE GENOMIC DNA]</scope>
    <source>
        <strain evidence="2 3">ATCC 29799</strain>
    </source>
</reference>
<keyword evidence="1" id="KW-0812">Transmembrane</keyword>
<dbReference type="InterPro" id="IPR012427">
    <property type="entry name" value="DUF1622"/>
</dbReference>
<evidence type="ECO:0000256" key="1">
    <source>
        <dbReference type="SAM" id="Phobius"/>
    </source>
</evidence>
<evidence type="ECO:0000313" key="3">
    <source>
        <dbReference type="Proteomes" id="UP000003639"/>
    </source>
</evidence>
<dbReference type="AlphaFoldDB" id="A6NSV9"/>
<gene>
    <name evidence="2" type="ORF">BACCAP_01288</name>
</gene>
<keyword evidence="1" id="KW-1133">Transmembrane helix</keyword>
<dbReference type="STRING" id="411467.BACCAP_01288"/>
<keyword evidence="1" id="KW-0472">Membrane</keyword>
<evidence type="ECO:0000313" key="2">
    <source>
        <dbReference type="EMBL" id="EDN00522.1"/>
    </source>
</evidence>
<reference evidence="2 3" key="1">
    <citation type="submission" date="2007-04" db="EMBL/GenBank/DDBJ databases">
        <authorList>
            <person name="Fulton L."/>
            <person name="Clifton S."/>
            <person name="Fulton B."/>
            <person name="Xu J."/>
            <person name="Minx P."/>
            <person name="Pepin K.H."/>
            <person name="Johnson M."/>
            <person name="Thiruvilangam P."/>
            <person name="Bhonagiri V."/>
            <person name="Nash W.E."/>
            <person name="Mardis E.R."/>
            <person name="Wilson R.K."/>
        </authorList>
    </citation>
    <scope>NUCLEOTIDE SEQUENCE [LARGE SCALE GENOMIC DNA]</scope>
    <source>
        <strain evidence="2 3">ATCC 29799</strain>
    </source>
</reference>
<sequence>MAEKPPPWAIREKRGNKMEWMEYLHTALEVAVDLGIMLFEWVGVAVLVVSGVLGVVHYIRRDPETRLKLAQGLAMALEFKLGGEILRTVVVRDLKEIALVGAIILLRAALTFLIHWEIKNEEASLPEAGHGPYSHRERK</sequence>
<dbReference type="Proteomes" id="UP000003639">
    <property type="component" value="Unassembled WGS sequence"/>
</dbReference>
<dbReference type="PANTHER" id="PTHR38468:SF1">
    <property type="entry name" value="SLL0939 PROTEIN"/>
    <property type="match status" value="1"/>
</dbReference>
<proteinExistence type="predicted"/>
<keyword evidence="3" id="KW-1185">Reference proteome</keyword>
<accession>A6NSV9</accession>
<feature type="transmembrane region" description="Helical" evidence="1">
    <location>
        <begin position="97"/>
        <end position="116"/>
    </location>
</feature>
<dbReference type="PANTHER" id="PTHR38468">
    <property type="entry name" value="SLL0939 PROTEIN"/>
    <property type="match status" value="1"/>
</dbReference>
<name>A6NSV9_9FIRM</name>
<dbReference type="Pfam" id="PF07784">
    <property type="entry name" value="DUF1622"/>
    <property type="match status" value="1"/>
</dbReference>
<organism evidence="2 3">
    <name type="scientific">Pseudoflavonifractor capillosus ATCC 29799</name>
    <dbReference type="NCBI Taxonomy" id="411467"/>
    <lineage>
        <taxon>Bacteria</taxon>
        <taxon>Bacillati</taxon>
        <taxon>Bacillota</taxon>
        <taxon>Clostridia</taxon>
        <taxon>Eubacteriales</taxon>
        <taxon>Oscillospiraceae</taxon>
        <taxon>Pseudoflavonifractor</taxon>
    </lineage>
</organism>
<comment type="caution">
    <text evidence="2">The sequence shown here is derived from an EMBL/GenBank/DDBJ whole genome shotgun (WGS) entry which is preliminary data.</text>
</comment>
<dbReference type="eggNOG" id="COG4828">
    <property type="taxonomic scope" value="Bacteria"/>
</dbReference>
<evidence type="ECO:0008006" key="4">
    <source>
        <dbReference type="Google" id="ProtNLM"/>
    </source>
</evidence>
<feature type="transmembrane region" description="Helical" evidence="1">
    <location>
        <begin position="38"/>
        <end position="59"/>
    </location>
</feature>
<dbReference type="EMBL" id="AAXG02000010">
    <property type="protein sequence ID" value="EDN00522.1"/>
    <property type="molecule type" value="Genomic_DNA"/>
</dbReference>